<dbReference type="InterPro" id="IPR000073">
    <property type="entry name" value="AB_hydrolase_1"/>
</dbReference>
<dbReference type="EMBL" id="CP125942">
    <property type="protein sequence ID" value="XAO44398.1"/>
    <property type="molecule type" value="Genomic_DNA"/>
</dbReference>
<protein>
    <submittedName>
        <fullName evidence="2">Alpha/beta hydrolase</fullName>
    </submittedName>
</protein>
<dbReference type="PANTHER" id="PTHR43798">
    <property type="entry name" value="MONOACYLGLYCEROL LIPASE"/>
    <property type="match status" value="1"/>
</dbReference>
<dbReference type="PRINTS" id="PR00111">
    <property type="entry name" value="ABHYDROLASE"/>
</dbReference>
<organism evidence="2 3">
    <name type="scientific">Glutamicibacter ectropisis</name>
    <dbReference type="NCBI Taxonomy" id="3046593"/>
    <lineage>
        <taxon>Bacteria</taxon>
        <taxon>Bacillati</taxon>
        <taxon>Actinomycetota</taxon>
        <taxon>Actinomycetes</taxon>
        <taxon>Micrococcales</taxon>
        <taxon>Micrococcaceae</taxon>
        <taxon>Glutamicibacter</taxon>
    </lineage>
</organism>
<dbReference type="RefSeq" id="WP_345469147.1">
    <property type="nucleotide sequence ID" value="NZ_CP125942.1"/>
</dbReference>
<accession>A0AAU6W966</accession>
<dbReference type="AlphaFoldDB" id="A0AAU6W966"/>
<dbReference type="Gene3D" id="3.40.50.1820">
    <property type="entry name" value="alpha/beta hydrolase"/>
    <property type="match status" value="1"/>
</dbReference>
<dbReference type="PANTHER" id="PTHR43798:SF33">
    <property type="entry name" value="HYDROLASE, PUTATIVE (AFU_ORTHOLOGUE AFUA_2G14860)-RELATED"/>
    <property type="match status" value="1"/>
</dbReference>
<dbReference type="InterPro" id="IPR050266">
    <property type="entry name" value="AB_hydrolase_sf"/>
</dbReference>
<keyword evidence="3" id="KW-1185">Reference proteome</keyword>
<reference evidence="2 3" key="1">
    <citation type="submission" date="2023-05" db="EMBL/GenBank/DDBJ databases">
        <title>Glutamicibacter sp. B1, complete genome.</title>
        <authorList>
            <person name="Long Y.H."/>
            <person name="Fang T."/>
            <person name="Li X.Y."/>
        </authorList>
    </citation>
    <scope>NUCLEOTIDE SEQUENCE [LARGE SCALE GENOMIC DNA]</scope>
    <source>
        <strain evidence="2 3">B1</strain>
    </source>
</reference>
<dbReference type="InterPro" id="IPR029058">
    <property type="entry name" value="AB_hydrolase_fold"/>
</dbReference>
<name>A0AAU6W966_9MICC</name>
<evidence type="ECO:0000313" key="3">
    <source>
        <dbReference type="Proteomes" id="UP001486888"/>
    </source>
</evidence>
<dbReference type="Pfam" id="PF00561">
    <property type="entry name" value="Abhydrolase_1"/>
    <property type="match status" value="1"/>
</dbReference>
<dbReference type="InterPro" id="IPR000639">
    <property type="entry name" value="Epox_hydrolase-like"/>
</dbReference>
<dbReference type="GO" id="GO:0046464">
    <property type="term" value="P:acylglycerol catabolic process"/>
    <property type="evidence" value="ECO:0007669"/>
    <property type="project" value="TreeGrafter"/>
</dbReference>
<dbReference type="KEGG" id="gey:QMQ05_08360"/>
<proteinExistence type="predicted"/>
<sequence length="293" mass="32143">MRQREHLMSTHRIYGAQVRVFTAVAHEPARGVIFAVHGFRGDHHGLARIVQNLENYTVIVPDLPGFGASSSMSDHAHDVDGYAQALDALADELQLDDTIHLLGHSFGSIVAAKLASMRPFASLLLLNPISELALDSSQALLAKITSAYYELCAKLPAFIAEPLLRSQLFSDAMSLVMTKSKDPAIRRYVREQHRAYFGGFHSTSTLAQSYRASITSTVANYSPELTLPTLMIGGMQDELGTPETQEQLRSSFAHAQLLMLENVGHLIHYEKAEETAGAIDAFLRSLPQPSSEL</sequence>
<dbReference type="GO" id="GO:0016020">
    <property type="term" value="C:membrane"/>
    <property type="evidence" value="ECO:0007669"/>
    <property type="project" value="TreeGrafter"/>
</dbReference>
<gene>
    <name evidence="2" type="ORF">QMQ05_08360</name>
</gene>
<dbReference type="Proteomes" id="UP001486888">
    <property type="component" value="Chromosome"/>
</dbReference>
<dbReference type="GO" id="GO:0047372">
    <property type="term" value="F:monoacylglycerol lipase activity"/>
    <property type="evidence" value="ECO:0007669"/>
    <property type="project" value="TreeGrafter"/>
</dbReference>
<evidence type="ECO:0000259" key="1">
    <source>
        <dbReference type="Pfam" id="PF00561"/>
    </source>
</evidence>
<keyword evidence="2" id="KW-0378">Hydrolase</keyword>
<dbReference type="SUPFAM" id="SSF53474">
    <property type="entry name" value="alpha/beta-Hydrolases"/>
    <property type="match status" value="1"/>
</dbReference>
<evidence type="ECO:0000313" key="2">
    <source>
        <dbReference type="EMBL" id="XAO44398.1"/>
    </source>
</evidence>
<dbReference type="PRINTS" id="PR00412">
    <property type="entry name" value="EPOXHYDRLASE"/>
</dbReference>
<feature type="domain" description="AB hydrolase-1" evidence="1">
    <location>
        <begin position="32"/>
        <end position="272"/>
    </location>
</feature>